<accession>K6XFT5</accession>
<organism evidence="2 3">
    <name type="scientific">Paraglaciecola arctica BSs20135</name>
    <dbReference type="NCBI Taxonomy" id="493475"/>
    <lineage>
        <taxon>Bacteria</taxon>
        <taxon>Pseudomonadati</taxon>
        <taxon>Pseudomonadota</taxon>
        <taxon>Gammaproteobacteria</taxon>
        <taxon>Alteromonadales</taxon>
        <taxon>Alteromonadaceae</taxon>
        <taxon>Paraglaciecola</taxon>
    </lineage>
</organism>
<proteinExistence type="predicted"/>
<sequence length="188" mass="21522">MSTTKLKLEESGSLHPPGPLGRLVRVIFGALCGWYLYNLIKMWPLIIDTNGIHPLLWNGVFPSLLLVNYVINIGWSRDWKKYPMIGSLLVFALFGMYSYLSYGKLETQILANSIFLWLIYIYCHLGFSFLLSAAIATPGCEMRALHHLYTLLTGIRTKEHCCPIGPLHPLDQWELKRQLSKKSRVPKE</sequence>
<comment type="caution">
    <text evidence="2">The sequence shown here is derived from an EMBL/GenBank/DDBJ whole genome shotgun (WGS) entry which is preliminary data.</text>
</comment>
<evidence type="ECO:0000313" key="2">
    <source>
        <dbReference type="EMBL" id="GAC19504.1"/>
    </source>
</evidence>
<evidence type="ECO:0000313" key="3">
    <source>
        <dbReference type="Proteomes" id="UP000006327"/>
    </source>
</evidence>
<feature type="transmembrane region" description="Helical" evidence="1">
    <location>
        <begin position="20"/>
        <end position="37"/>
    </location>
</feature>
<feature type="transmembrane region" description="Helical" evidence="1">
    <location>
        <begin position="82"/>
        <end position="102"/>
    </location>
</feature>
<protein>
    <submittedName>
        <fullName evidence="2">Uncharacterized protein</fullName>
    </submittedName>
</protein>
<keyword evidence="1" id="KW-1133">Transmembrane helix</keyword>
<dbReference type="EMBL" id="BAEO01000031">
    <property type="protein sequence ID" value="GAC19504.1"/>
    <property type="molecule type" value="Genomic_DNA"/>
</dbReference>
<dbReference type="eggNOG" id="ENOG50347SS">
    <property type="taxonomic scope" value="Bacteria"/>
</dbReference>
<feature type="transmembrane region" description="Helical" evidence="1">
    <location>
        <begin position="57"/>
        <end position="75"/>
    </location>
</feature>
<feature type="transmembrane region" description="Helical" evidence="1">
    <location>
        <begin position="114"/>
        <end position="136"/>
    </location>
</feature>
<reference evidence="2 3" key="1">
    <citation type="journal article" date="2017" name="Antonie Van Leeuwenhoek">
        <title>Rhizobium rhizosphaerae sp. nov., a novel species isolated from rice rhizosphere.</title>
        <authorList>
            <person name="Zhao J.J."/>
            <person name="Zhang J."/>
            <person name="Zhang R.J."/>
            <person name="Zhang C.W."/>
            <person name="Yin H.Q."/>
            <person name="Zhang X.X."/>
        </authorList>
    </citation>
    <scope>NUCLEOTIDE SEQUENCE [LARGE SCALE GENOMIC DNA]</scope>
    <source>
        <strain evidence="2 3">BSs20135</strain>
    </source>
</reference>
<dbReference type="OrthoDB" id="7627823at2"/>
<gene>
    <name evidence="2" type="ORF">GARC_2538</name>
</gene>
<dbReference type="RefSeq" id="WP_007620389.1">
    <property type="nucleotide sequence ID" value="NZ_BAEO01000031.1"/>
</dbReference>
<name>K6XFT5_9ALTE</name>
<keyword evidence="1" id="KW-0812">Transmembrane</keyword>
<evidence type="ECO:0000256" key="1">
    <source>
        <dbReference type="SAM" id="Phobius"/>
    </source>
</evidence>
<dbReference type="Proteomes" id="UP000006327">
    <property type="component" value="Unassembled WGS sequence"/>
</dbReference>
<keyword evidence="1" id="KW-0472">Membrane</keyword>
<dbReference type="AlphaFoldDB" id="K6XFT5"/>
<keyword evidence="3" id="KW-1185">Reference proteome</keyword>